<organism evidence="2 3">
    <name type="scientific">Spiroplasma tabanidicola</name>
    <dbReference type="NCBI Taxonomy" id="324079"/>
    <lineage>
        <taxon>Bacteria</taxon>
        <taxon>Bacillati</taxon>
        <taxon>Mycoplasmatota</taxon>
        <taxon>Mollicutes</taxon>
        <taxon>Entomoplasmatales</taxon>
        <taxon>Spiroplasmataceae</taxon>
        <taxon>Spiroplasma</taxon>
    </lineage>
</organism>
<name>A0A6I6C6N8_9MOLU</name>
<reference evidence="2 3" key="1">
    <citation type="submission" date="2019-11" db="EMBL/GenBank/DDBJ databases">
        <title>Complete genome sequence of Spiroplasma tabanidicola TAUS-1 (DSM 22603).</title>
        <authorList>
            <person name="Huang C.-T."/>
            <person name="Lin Y.-C."/>
            <person name="Kuo C.-H."/>
        </authorList>
    </citation>
    <scope>NUCLEOTIDE SEQUENCE [LARGE SCALE GENOMIC DNA]</scope>
    <source>
        <strain evidence="2 3">TAUS-1</strain>
    </source>
</reference>
<dbReference type="Gene3D" id="1.10.10.10">
    <property type="entry name" value="Winged helix-like DNA-binding domain superfamily/Winged helix DNA-binding domain"/>
    <property type="match status" value="1"/>
</dbReference>
<dbReference type="EMBL" id="CP046276">
    <property type="protein sequence ID" value="QGS51456.1"/>
    <property type="molecule type" value="Genomic_DNA"/>
</dbReference>
<keyword evidence="3" id="KW-1185">Reference proteome</keyword>
<dbReference type="InterPro" id="IPR012337">
    <property type="entry name" value="RNaseH-like_sf"/>
</dbReference>
<dbReference type="KEGG" id="stab:STABA_v1c00890"/>
<dbReference type="PROSITE" id="PS50994">
    <property type="entry name" value="INTEGRASE"/>
    <property type="match status" value="1"/>
</dbReference>
<evidence type="ECO:0000313" key="3">
    <source>
        <dbReference type="Proteomes" id="UP000424468"/>
    </source>
</evidence>
<dbReference type="GO" id="GO:0015074">
    <property type="term" value="P:DNA integration"/>
    <property type="evidence" value="ECO:0007669"/>
    <property type="project" value="InterPro"/>
</dbReference>
<accession>A0A6I6C6N8</accession>
<dbReference type="Gene3D" id="3.30.420.10">
    <property type="entry name" value="Ribonuclease H-like superfamily/Ribonuclease H"/>
    <property type="match status" value="1"/>
</dbReference>
<sequence length="334" mass="38920">MAKQWSKNEKIKIIEESKKIGITDAALKYDVSTSTVKRWKSEIKTKGEGALEWGNGIQTKGNIKKFKSHDWIFKDPDDMTTEELREALKLERALKKHLAKTTKEKYFAIFNCSKKFTLTLTCKYLSVSRFGYLKWLKNGKPMNKNYNRILAIKIKFTFYLFKECFGYNMITLLLNKYFNQNLKPWVVYRYMKINNLKAVRKKRVPKYDKSGPLRYENLLKRNCNADCLNQKWVTDVTYIKTALGNAYLSVIKDLYNSEIVVWKLSNSPIGKLCYTILISVIKKRGTPNIINSDQGSPYTNETWKSLCDENKISISMSRRGNSPDNGAFESFLEQ</sequence>
<dbReference type="PANTHER" id="PTHR46889">
    <property type="entry name" value="TRANSPOSASE INSF FOR INSERTION SEQUENCE IS3B-RELATED"/>
    <property type="match status" value="1"/>
</dbReference>
<dbReference type="InterPro" id="IPR010921">
    <property type="entry name" value="Trp_repressor/repl_initiator"/>
</dbReference>
<dbReference type="InterPro" id="IPR001584">
    <property type="entry name" value="Integrase_cat-core"/>
</dbReference>
<evidence type="ECO:0000313" key="2">
    <source>
        <dbReference type="EMBL" id="QGS51456.1"/>
    </source>
</evidence>
<dbReference type="Pfam" id="PF00665">
    <property type="entry name" value="rve"/>
    <property type="match status" value="1"/>
</dbReference>
<dbReference type="InterPro" id="IPR036397">
    <property type="entry name" value="RNaseH_sf"/>
</dbReference>
<feature type="domain" description="Integrase catalytic" evidence="1">
    <location>
        <begin position="208"/>
        <end position="334"/>
    </location>
</feature>
<protein>
    <submittedName>
        <fullName evidence="2">IS3 family transposase</fullName>
    </submittedName>
</protein>
<evidence type="ECO:0000259" key="1">
    <source>
        <dbReference type="PROSITE" id="PS50994"/>
    </source>
</evidence>
<dbReference type="InterPro" id="IPR050900">
    <property type="entry name" value="Transposase_IS3/IS150/IS904"/>
</dbReference>
<dbReference type="SUPFAM" id="SSF53098">
    <property type="entry name" value="Ribonuclease H-like"/>
    <property type="match status" value="1"/>
</dbReference>
<dbReference type="GO" id="GO:0043565">
    <property type="term" value="F:sequence-specific DNA binding"/>
    <property type="evidence" value="ECO:0007669"/>
    <property type="project" value="InterPro"/>
</dbReference>
<dbReference type="InterPro" id="IPR036388">
    <property type="entry name" value="WH-like_DNA-bd_sf"/>
</dbReference>
<dbReference type="SUPFAM" id="SSF48295">
    <property type="entry name" value="TrpR-like"/>
    <property type="match status" value="1"/>
</dbReference>
<dbReference type="NCBIfam" id="NF033516">
    <property type="entry name" value="transpos_IS3"/>
    <property type="match status" value="1"/>
</dbReference>
<dbReference type="RefSeq" id="WP_156005433.1">
    <property type="nucleotide sequence ID" value="NZ_CP046276.1"/>
</dbReference>
<gene>
    <name evidence="2" type="ORF">STABA_v1c00890</name>
</gene>
<proteinExistence type="predicted"/>
<dbReference type="OrthoDB" id="387655at2"/>
<dbReference type="PANTHER" id="PTHR46889:SF4">
    <property type="entry name" value="TRANSPOSASE INSO FOR INSERTION SEQUENCE ELEMENT IS911B-RELATED"/>
    <property type="match status" value="1"/>
</dbReference>
<dbReference type="AlphaFoldDB" id="A0A6I6C6N8"/>
<dbReference type="Proteomes" id="UP000424468">
    <property type="component" value="Chromosome"/>
</dbReference>
<dbReference type="InterPro" id="IPR048020">
    <property type="entry name" value="Transpos_IS3"/>
</dbReference>